<name>A0AAJ7JD67_9HYME</name>
<feature type="compositionally biased region" description="Polar residues" evidence="10">
    <location>
        <begin position="345"/>
        <end position="362"/>
    </location>
</feature>
<dbReference type="InterPro" id="IPR027417">
    <property type="entry name" value="P-loop_NTPase"/>
</dbReference>
<dbReference type="GO" id="GO:0051013">
    <property type="term" value="P:microtubule severing"/>
    <property type="evidence" value="ECO:0007669"/>
    <property type="project" value="UniProtKB-UniRule"/>
</dbReference>
<dbReference type="GO" id="GO:0005694">
    <property type="term" value="C:chromosome"/>
    <property type="evidence" value="ECO:0007669"/>
    <property type="project" value="UniProtKB-ARBA"/>
</dbReference>
<dbReference type="CDD" id="cd19524">
    <property type="entry name" value="RecA-like_spastin"/>
    <property type="match status" value="1"/>
</dbReference>
<feature type="region of interest" description="Disordered" evidence="10">
    <location>
        <begin position="124"/>
        <end position="155"/>
    </location>
</feature>
<dbReference type="GO" id="GO:0016887">
    <property type="term" value="F:ATP hydrolysis activity"/>
    <property type="evidence" value="ECO:0007669"/>
    <property type="project" value="InterPro"/>
</dbReference>
<dbReference type="RefSeq" id="XP_017890068.1">
    <property type="nucleotide sequence ID" value="XM_018034579.2"/>
</dbReference>
<keyword evidence="6 9" id="KW-0206">Cytoskeleton</keyword>
<evidence type="ECO:0000256" key="8">
    <source>
        <dbReference type="ARBA" id="ARBA00036378"/>
    </source>
</evidence>
<dbReference type="GO" id="GO:0000070">
    <property type="term" value="P:mitotic sister chromatid segregation"/>
    <property type="evidence" value="ECO:0007669"/>
    <property type="project" value="UniProtKB-ARBA"/>
</dbReference>
<keyword evidence="4 9" id="KW-0067">ATP-binding</keyword>
<dbReference type="SUPFAM" id="SSF116846">
    <property type="entry name" value="MIT domain"/>
    <property type="match status" value="1"/>
</dbReference>
<dbReference type="SMART" id="SM00745">
    <property type="entry name" value="MIT"/>
    <property type="match status" value="1"/>
</dbReference>
<feature type="domain" description="AAA+ ATPase" evidence="11">
    <location>
        <begin position="472"/>
        <end position="608"/>
    </location>
</feature>
<evidence type="ECO:0000256" key="9">
    <source>
        <dbReference type="HAMAP-Rule" id="MF_03021"/>
    </source>
</evidence>
<accession>A0AAJ7JD67</accession>
<dbReference type="InterPro" id="IPR003593">
    <property type="entry name" value="AAA+_ATPase"/>
</dbReference>
<dbReference type="GO" id="GO:0005813">
    <property type="term" value="C:centrosome"/>
    <property type="evidence" value="ECO:0007669"/>
    <property type="project" value="UniProtKB-SubCell"/>
</dbReference>
<keyword evidence="1 9" id="KW-0963">Cytoplasm</keyword>
<dbReference type="InterPro" id="IPR050304">
    <property type="entry name" value="MT-severing_AAA_ATPase"/>
</dbReference>
<dbReference type="InterPro" id="IPR017179">
    <property type="entry name" value="Spastin"/>
</dbReference>
<feature type="topological domain" description="Cytoplasmic" evidence="9">
    <location>
        <begin position="1"/>
        <end position="71"/>
    </location>
</feature>
<feature type="topological domain" description="Cytoplasmic" evidence="9">
    <location>
        <begin position="93"/>
        <end position="714"/>
    </location>
</feature>
<dbReference type="GO" id="GO:0005874">
    <property type="term" value="C:microtubule"/>
    <property type="evidence" value="ECO:0007669"/>
    <property type="project" value="UniProtKB-UniRule"/>
</dbReference>
<keyword evidence="7 9" id="KW-0413">Isomerase</keyword>
<dbReference type="AlphaFoldDB" id="A0AAJ7JD67"/>
<evidence type="ECO:0000256" key="3">
    <source>
        <dbReference type="ARBA" id="ARBA00022741"/>
    </source>
</evidence>
<dbReference type="Gene3D" id="3.40.50.300">
    <property type="entry name" value="P-loop containing nucleotide triphosphate hydrolases"/>
    <property type="match status" value="1"/>
</dbReference>
<dbReference type="FunFam" id="1.20.58.80:FF:000006">
    <property type="entry name" value="Spastin"/>
    <property type="match status" value="1"/>
</dbReference>
<feature type="domain" description="MIT" evidence="12">
    <location>
        <begin position="161"/>
        <end position="239"/>
    </location>
</feature>
<evidence type="ECO:0000256" key="10">
    <source>
        <dbReference type="SAM" id="MobiDB-lite"/>
    </source>
</evidence>
<comment type="subcellular location">
    <subcellularLocation>
        <location evidence="9">Membrane</location>
        <topology evidence="9">Peripheral membrane protein</topology>
    </subcellularLocation>
    <subcellularLocation>
        <location evidence="9">Cytoplasm</location>
        <location evidence="9">Cytoskeleton</location>
        <location evidence="9">Microtubule organizing center</location>
        <location evidence="9">Centrosome</location>
    </subcellularLocation>
    <subcellularLocation>
        <location evidence="9">Cytoplasm</location>
        <location evidence="9">Cytoskeleton</location>
    </subcellularLocation>
    <text evidence="9">Forms an intramembrane hairpin-like structure in the membrane.</text>
</comment>
<evidence type="ECO:0000256" key="7">
    <source>
        <dbReference type="ARBA" id="ARBA00023235"/>
    </source>
</evidence>
<evidence type="ECO:0000256" key="4">
    <source>
        <dbReference type="ARBA" id="ARBA00022840"/>
    </source>
</evidence>
<dbReference type="InterPro" id="IPR003960">
    <property type="entry name" value="ATPase_AAA_CS"/>
</dbReference>
<comment type="catalytic activity">
    <reaction evidence="8 9">
        <text>n ATP + n H2O + a microtubule = n ADP + n phosphate + (n+1) alpha/beta tubulin heterodimers.</text>
        <dbReference type="EC" id="5.6.1.1"/>
    </reaction>
</comment>
<dbReference type="GO" id="GO:0031117">
    <property type="term" value="P:positive regulation of microtubule depolymerization"/>
    <property type="evidence" value="ECO:0007669"/>
    <property type="project" value="UniProtKB-UniRule"/>
</dbReference>
<gene>
    <name evidence="14" type="primary">LOC108630971</name>
</gene>
<dbReference type="PROSITE" id="PS00674">
    <property type="entry name" value="AAA"/>
    <property type="match status" value="1"/>
</dbReference>
<dbReference type="FunFam" id="3.40.50.300:FF:000093">
    <property type="entry name" value="Fidgetin-like 1"/>
    <property type="match status" value="1"/>
</dbReference>
<keyword evidence="3 9" id="KW-0547">Nucleotide-binding</keyword>
<dbReference type="GO" id="GO:0016020">
    <property type="term" value="C:membrane"/>
    <property type="evidence" value="ECO:0007669"/>
    <property type="project" value="UniProtKB-SubCell"/>
</dbReference>
<feature type="compositionally biased region" description="Polar residues" evidence="10">
    <location>
        <begin position="302"/>
        <end position="311"/>
    </location>
</feature>
<reference evidence="14" key="1">
    <citation type="submission" date="2025-08" db="UniProtKB">
        <authorList>
            <consortium name="RefSeq"/>
        </authorList>
    </citation>
    <scope>IDENTIFICATION</scope>
    <source>
        <tissue evidence="14">Whole body</tissue>
    </source>
</reference>
<dbReference type="HAMAP" id="MF_03021">
    <property type="entry name" value="Spastin"/>
    <property type="match status" value="1"/>
</dbReference>
<keyword evidence="2 9" id="KW-0493">Microtubule</keyword>
<evidence type="ECO:0000259" key="11">
    <source>
        <dbReference type="SMART" id="SM00382"/>
    </source>
</evidence>
<dbReference type="GO" id="GO:0008017">
    <property type="term" value="F:microtubule binding"/>
    <property type="evidence" value="ECO:0007669"/>
    <property type="project" value="UniProtKB-UniRule"/>
</dbReference>
<dbReference type="GO" id="GO:0005524">
    <property type="term" value="F:ATP binding"/>
    <property type="evidence" value="ECO:0007669"/>
    <property type="project" value="UniProtKB-UniRule"/>
</dbReference>
<dbReference type="InterPro" id="IPR036181">
    <property type="entry name" value="MIT_dom_sf"/>
</dbReference>
<dbReference type="KEGG" id="ccal:108630971"/>
<evidence type="ECO:0000256" key="1">
    <source>
        <dbReference type="ARBA" id="ARBA00022490"/>
    </source>
</evidence>
<feature type="region of interest" description="Disordered" evidence="10">
    <location>
        <begin position="280"/>
        <end position="413"/>
    </location>
</feature>
<keyword evidence="13" id="KW-1185">Reference proteome</keyword>
<proteinExistence type="inferred from homology"/>
<protein>
    <recommendedName>
        <fullName evidence="9">Spastin</fullName>
        <ecNumber evidence="9">5.6.1.1</ecNumber>
    </recommendedName>
</protein>
<dbReference type="CTD" id="42846"/>
<evidence type="ECO:0000256" key="6">
    <source>
        <dbReference type="ARBA" id="ARBA00023212"/>
    </source>
</evidence>
<dbReference type="Pfam" id="PF00004">
    <property type="entry name" value="AAA"/>
    <property type="match status" value="1"/>
</dbReference>
<dbReference type="EC" id="5.6.1.1" evidence="9"/>
<dbReference type="GeneID" id="108630971"/>
<feature type="intramembrane region" description="Helical" evidence="9">
    <location>
        <begin position="72"/>
        <end position="92"/>
    </location>
</feature>
<evidence type="ECO:0000313" key="14">
    <source>
        <dbReference type="RefSeq" id="XP_017890068.1"/>
    </source>
</evidence>
<comment type="similarity">
    <text evidence="9">Belongs to the AAA ATPase family. Spastin subfamily.</text>
</comment>
<dbReference type="SUPFAM" id="SSF52540">
    <property type="entry name" value="P-loop containing nucleoside triphosphate hydrolases"/>
    <property type="match status" value="1"/>
</dbReference>
<evidence type="ECO:0000259" key="12">
    <source>
        <dbReference type="SMART" id="SM00745"/>
    </source>
</evidence>
<dbReference type="CDD" id="cd02679">
    <property type="entry name" value="MIT_spastin"/>
    <property type="match status" value="1"/>
</dbReference>
<dbReference type="PANTHER" id="PTHR23074">
    <property type="entry name" value="AAA DOMAIN-CONTAINING"/>
    <property type="match status" value="1"/>
</dbReference>
<dbReference type="InterPro" id="IPR003959">
    <property type="entry name" value="ATPase_AAA_core"/>
</dbReference>
<evidence type="ECO:0000256" key="5">
    <source>
        <dbReference type="ARBA" id="ARBA00023136"/>
    </source>
</evidence>
<sequence>MSYSDGGRPIRKYGTKSPKKLCVTKNENSDKTITTINCSNHHHNHYHHSHRFLDAPQPSVHKRNLYIVSYPLIVLFNVLRTLLYQLYVVFKYLYTSTSQLIQRRQAYKQTCQLEVVVGQKSGDSLTNNNLTATGQTENDGMSQVPRRSIGPGPGDPLLAKQKHHHRRAFEFISKALKIDEDNEGQKEMAIELYKKGIGELEKGIAIECNGGRGEVWEHAQRLHDKMRTNLAMAKDRLDFLVSVCELKKLDISDEYRTSGSKMDNEHPGKNLRARRNMHTLQTTRSPLNTNHNTKNTNSTQTVNVGQNTCTQIPKLRPRSPKNYSAHSEASGRKLSVPGKRMGTAISKSQTLPRSMGRSTSVQPCHRVTPIKPSSTPPSVKRQLSVPGNGSPIRRPGTPTASNSNRGTPTRKAPILKGIDPKLAQVILDEILEGGTAVHWEDIAGQDTAKQALQEMVILPSLRPELFTGLRTPARGLLLFGPPGNGKTLLARAVATQCNATFFSISAASLTSKYVGEGEKLVRALFGIARELQPSVIFIDEVDSLLSERRDNEHEASRRLKTEFLVEFDGLPCNPEERVLVMAATNRPQELDEAALRRFTKRVYVTLPDLRTRITLLKRLLAKHNDPLTTIELNEMAVLTEGYSGSDLTGLAKDAALGPIRELNLDQVKELDLNSVRNITMQDFRDSLKRIRRSVSPASLAAYEKWSFEYGDVSL</sequence>
<dbReference type="Gene3D" id="1.10.8.60">
    <property type="match status" value="1"/>
</dbReference>
<dbReference type="SMART" id="SM00382">
    <property type="entry name" value="AAA"/>
    <property type="match status" value="1"/>
</dbReference>
<dbReference type="Pfam" id="PF17862">
    <property type="entry name" value="AAA_lid_3"/>
    <property type="match status" value="1"/>
</dbReference>
<dbReference type="FunFam" id="1.10.8.60:FF:000022">
    <property type="entry name" value="Fidgetin like 1"/>
    <property type="match status" value="1"/>
</dbReference>
<evidence type="ECO:0000256" key="2">
    <source>
        <dbReference type="ARBA" id="ARBA00022701"/>
    </source>
</evidence>
<comment type="subunit">
    <text evidence="9">Homohexamer. The homohexamer is stabilized by ATP-binding. The homohexamer may adopt a ring conformation through which microtubules pass prior to being severed. Interacts with microtubules.</text>
</comment>
<dbReference type="Proteomes" id="UP000694925">
    <property type="component" value="Unplaced"/>
</dbReference>
<dbReference type="InterPro" id="IPR041569">
    <property type="entry name" value="AAA_lid_3"/>
</dbReference>
<dbReference type="GO" id="GO:0008568">
    <property type="term" value="F:microtubule severing ATPase activity"/>
    <property type="evidence" value="ECO:0007669"/>
    <property type="project" value="UniProtKB-UniRule"/>
</dbReference>
<dbReference type="PANTHER" id="PTHR23074:SF86">
    <property type="entry name" value="SPASTIN"/>
    <property type="match status" value="1"/>
</dbReference>
<keyword evidence="5 9" id="KW-0472">Membrane</keyword>
<organism evidence="13 14">
    <name type="scientific">Ceratina calcarata</name>
    <dbReference type="NCBI Taxonomy" id="156304"/>
    <lineage>
        <taxon>Eukaryota</taxon>
        <taxon>Metazoa</taxon>
        <taxon>Ecdysozoa</taxon>
        <taxon>Arthropoda</taxon>
        <taxon>Hexapoda</taxon>
        <taxon>Insecta</taxon>
        <taxon>Pterygota</taxon>
        <taxon>Neoptera</taxon>
        <taxon>Endopterygota</taxon>
        <taxon>Hymenoptera</taxon>
        <taxon>Apocrita</taxon>
        <taxon>Aculeata</taxon>
        <taxon>Apoidea</taxon>
        <taxon>Anthophila</taxon>
        <taxon>Apidae</taxon>
        <taxon>Ceratina</taxon>
        <taxon>Zadontomerus</taxon>
    </lineage>
</organism>
<evidence type="ECO:0000313" key="13">
    <source>
        <dbReference type="Proteomes" id="UP000694925"/>
    </source>
</evidence>
<dbReference type="Gene3D" id="1.20.58.80">
    <property type="entry name" value="Phosphotransferase system, lactose/cellobiose-type IIA subunit"/>
    <property type="match status" value="1"/>
</dbReference>
<dbReference type="GO" id="GO:0034214">
    <property type="term" value="P:protein hexamerization"/>
    <property type="evidence" value="ECO:0007669"/>
    <property type="project" value="UniProtKB-UniRule"/>
</dbReference>
<dbReference type="GO" id="GO:0005737">
    <property type="term" value="C:cytoplasm"/>
    <property type="evidence" value="ECO:0007669"/>
    <property type="project" value="UniProtKB-UniRule"/>
</dbReference>
<feature type="compositionally biased region" description="Low complexity" evidence="10">
    <location>
        <begin position="288"/>
        <end position="301"/>
    </location>
</feature>
<feature type="binding site" evidence="9">
    <location>
        <begin position="480"/>
        <end position="487"/>
    </location>
    <ligand>
        <name>ATP</name>
        <dbReference type="ChEBI" id="CHEBI:30616"/>
    </ligand>
</feature>
<feature type="compositionally biased region" description="Polar residues" evidence="10">
    <location>
        <begin position="398"/>
        <end position="407"/>
    </location>
</feature>
<dbReference type="GO" id="GO:0005819">
    <property type="term" value="C:spindle"/>
    <property type="evidence" value="ECO:0007669"/>
    <property type="project" value="UniProtKB-UniRule"/>
</dbReference>
<comment type="function">
    <text evidence="9">ATP-dependent microtubule severing protein. Microtubule severing may promote reorganization of cellular microtubule arrays and the release of microtubules from the microtubule organizing center following nucleation.</text>
</comment>
<feature type="compositionally biased region" description="Polar residues" evidence="10">
    <location>
        <begin position="124"/>
        <end position="141"/>
    </location>
</feature>
<dbReference type="InterPro" id="IPR007330">
    <property type="entry name" value="MIT_dom"/>
</dbReference>